<dbReference type="SUPFAM" id="SSF143456">
    <property type="entry name" value="VC0467-like"/>
    <property type="match status" value="1"/>
</dbReference>
<dbReference type="EMBL" id="CAUJNA010003827">
    <property type="protein sequence ID" value="CAJ1410581.1"/>
    <property type="molecule type" value="Genomic_DNA"/>
</dbReference>
<evidence type="ECO:0000313" key="1">
    <source>
        <dbReference type="EMBL" id="CAJ1410581.1"/>
    </source>
</evidence>
<sequence length="354" mass="39221">MLAADRAAFRALLRVCRHADRNPIAQLGVIGRPLWQWDWQRQQVVRRCFGKSPFAEDMIWEACGNSLQFAMPRQSAARACRRHFSRAMSLGLPYQEEAKELLARFTEAADMVNDMLGENAGERLQPLENIGACSRDLLAGDFLLTHPISCIRDAHFDQAVVFLREVPSAESLFGTVAGFVVNKPSQQTLAQILAHAPHEEAAWAQEVLQVCAHQDFKVSRGGPVIMGHSLKDNLHVIHGFPNIMDATPLVPGVWLGGQLQELAQAVQASGQKAPLRFIFGQSSWSYTQLQLELSCGVWAMARSQKNAVSLCFGEEQGADAWRAALSAVGLPFMASFPRGRDLDERLSRHVRGKL</sequence>
<keyword evidence="2" id="KW-1185">Reference proteome</keyword>
<comment type="caution">
    <text evidence="1">The sequence shown here is derived from an EMBL/GenBank/DDBJ whole genome shotgun (WGS) entry which is preliminary data.</text>
</comment>
<proteinExistence type="predicted"/>
<dbReference type="PANTHER" id="PTHR30327:SF1">
    <property type="entry name" value="UPF0301 PROTEIN YQGE"/>
    <property type="match status" value="1"/>
</dbReference>
<dbReference type="Proteomes" id="UP001178507">
    <property type="component" value="Unassembled WGS sequence"/>
</dbReference>
<gene>
    <name evidence="1" type="ORF">EVOR1521_LOCUS31380</name>
</gene>
<accession>A0AA36JST4</accession>
<name>A0AA36JST4_9DINO</name>
<dbReference type="Gene3D" id="3.40.1740.10">
    <property type="entry name" value="VC0467-like"/>
    <property type="match status" value="1"/>
</dbReference>
<dbReference type="Pfam" id="PF02622">
    <property type="entry name" value="DUF179"/>
    <property type="match status" value="1"/>
</dbReference>
<reference evidence="1" key="1">
    <citation type="submission" date="2023-08" db="EMBL/GenBank/DDBJ databases">
        <authorList>
            <person name="Chen Y."/>
            <person name="Shah S."/>
            <person name="Dougan E. K."/>
            <person name="Thang M."/>
            <person name="Chan C."/>
        </authorList>
    </citation>
    <scope>NUCLEOTIDE SEQUENCE</scope>
</reference>
<dbReference type="InterPro" id="IPR003774">
    <property type="entry name" value="AlgH-like"/>
</dbReference>
<organism evidence="1 2">
    <name type="scientific">Effrenium voratum</name>
    <dbReference type="NCBI Taxonomy" id="2562239"/>
    <lineage>
        <taxon>Eukaryota</taxon>
        <taxon>Sar</taxon>
        <taxon>Alveolata</taxon>
        <taxon>Dinophyceae</taxon>
        <taxon>Suessiales</taxon>
        <taxon>Symbiodiniaceae</taxon>
        <taxon>Effrenium</taxon>
    </lineage>
</organism>
<dbReference type="PANTHER" id="PTHR30327">
    <property type="entry name" value="UNCHARACTERIZED PROTEIN YQGE"/>
    <property type="match status" value="1"/>
</dbReference>
<dbReference type="AlphaFoldDB" id="A0AA36JST4"/>
<dbReference type="GO" id="GO:0005829">
    <property type="term" value="C:cytosol"/>
    <property type="evidence" value="ECO:0007669"/>
    <property type="project" value="TreeGrafter"/>
</dbReference>
<evidence type="ECO:0000313" key="2">
    <source>
        <dbReference type="Proteomes" id="UP001178507"/>
    </source>
</evidence>
<protein>
    <submittedName>
        <fullName evidence="1">Uncharacterized protein</fullName>
    </submittedName>
</protein>